<evidence type="ECO:0000313" key="2">
    <source>
        <dbReference type="EMBL" id="KAG5609449.1"/>
    </source>
</evidence>
<feature type="region of interest" description="Disordered" evidence="1">
    <location>
        <begin position="1"/>
        <end position="25"/>
    </location>
</feature>
<gene>
    <name evidence="2" type="ORF">H5410_020730</name>
</gene>
<name>A0A9J5Z9A4_SOLCO</name>
<dbReference type="EMBL" id="JACXVP010000004">
    <property type="protein sequence ID" value="KAG5609449.1"/>
    <property type="molecule type" value="Genomic_DNA"/>
</dbReference>
<organism evidence="2 3">
    <name type="scientific">Solanum commersonii</name>
    <name type="common">Commerson's wild potato</name>
    <name type="synonym">Commerson's nightshade</name>
    <dbReference type="NCBI Taxonomy" id="4109"/>
    <lineage>
        <taxon>Eukaryota</taxon>
        <taxon>Viridiplantae</taxon>
        <taxon>Streptophyta</taxon>
        <taxon>Embryophyta</taxon>
        <taxon>Tracheophyta</taxon>
        <taxon>Spermatophyta</taxon>
        <taxon>Magnoliopsida</taxon>
        <taxon>eudicotyledons</taxon>
        <taxon>Gunneridae</taxon>
        <taxon>Pentapetalae</taxon>
        <taxon>asterids</taxon>
        <taxon>lamiids</taxon>
        <taxon>Solanales</taxon>
        <taxon>Solanaceae</taxon>
        <taxon>Solanoideae</taxon>
        <taxon>Solaneae</taxon>
        <taxon>Solanum</taxon>
    </lineage>
</organism>
<accession>A0A9J5Z9A4</accession>
<dbReference type="AlphaFoldDB" id="A0A9J5Z9A4"/>
<keyword evidence="3" id="KW-1185">Reference proteome</keyword>
<comment type="caution">
    <text evidence="2">The sequence shown here is derived from an EMBL/GenBank/DDBJ whole genome shotgun (WGS) entry which is preliminary data.</text>
</comment>
<evidence type="ECO:0000256" key="1">
    <source>
        <dbReference type="SAM" id="MobiDB-lite"/>
    </source>
</evidence>
<proteinExistence type="predicted"/>
<protein>
    <submittedName>
        <fullName evidence="2">Uncharacterized protein</fullName>
    </submittedName>
</protein>
<sequence length="117" mass="13433">MTFVESGSNDTGCGTHFSSKQSPNGNSAFTVESEISFPIRFHIWFVFFRFRTSPKHRNLSLKGCRTFDAAVTWQSHVTPRGSGWNSRFKNKCFKRLTSREFRGESRGDLETREEASL</sequence>
<reference evidence="2 3" key="1">
    <citation type="submission" date="2020-09" db="EMBL/GenBank/DDBJ databases">
        <title>De no assembly of potato wild relative species, Solanum commersonii.</title>
        <authorList>
            <person name="Cho K."/>
        </authorList>
    </citation>
    <scope>NUCLEOTIDE SEQUENCE [LARGE SCALE GENOMIC DNA]</scope>
    <source>
        <strain evidence="2">LZ3.2</strain>
        <tissue evidence="2">Leaf</tissue>
    </source>
</reference>
<evidence type="ECO:0000313" key="3">
    <source>
        <dbReference type="Proteomes" id="UP000824120"/>
    </source>
</evidence>
<dbReference type="Proteomes" id="UP000824120">
    <property type="component" value="Chromosome 4"/>
</dbReference>